<dbReference type="AlphaFoldDB" id="A0A3E0UG70"/>
<organism evidence="1 2">
    <name type="scientific">Thalassotalea euphylliae</name>
    <dbReference type="NCBI Taxonomy" id="1655234"/>
    <lineage>
        <taxon>Bacteria</taxon>
        <taxon>Pseudomonadati</taxon>
        <taxon>Pseudomonadota</taxon>
        <taxon>Gammaproteobacteria</taxon>
        <taxon>Alteromonadales</taxon>
        <taxon>Colwelliaceae</taxon>
        <taxon>Thalassotalea</taxon>
    </lineage>
</organism>
<dbReference type="EMBL" id="QUOV01000001">
    <property type="protein sequence ID" value="REL35889.1"/>
    <property type="molecule type" value="Genomic_DNA"/>
</dbReference>
<accession>A0A3E0UG70</accession>
<name>A0A3E0UG70_9GAMM</name>
<reference evidence="1 2" key="1">
    <citation type="submission" date="2018-08" db="EMBL/GenBank/DDBJ databases">
        <title>Thalassotalea euphylliae genome.</title>
        <authorList>
            <person name="Summers S."/>
            <person name="Rice S.A."/>
            <person name="Freckelton M.L."/>
            <person name="Nedved B.T."/>
            <person name="Hadfield M.G."/>
        </authorList>
    </citation>
    <scope>NUCLEOTIDE SEQUENCE [LARGE SCALE GENOMIC DNA]</scope>
    <source>
        <strain evidence="1 2">H2</strain>
    </source>
</reference>
<evidence type="ECO:0000313" key="1">
    <source>
        <dbReference type="EMBL" id="REL35889.1"/>
    </source>
</evidence>
<protein>
    <submittedName>
        <fullName evidence="1">Uncharacterized protein</fullName>
    </submittedName>
</protein>
<comment type="caution">
    <text evidence="1">The sequence shown here is derived from an EMBL/GenBank/DDBJ whole genome shotgun (WGS) entry which is preliminary data.</text>
</comment>
<sequence length="61" mass="6798">MVDGELFEPATRNLGKNVKSLGFDFFSKLGFLSKVVDGELFEPATRNLGKNVKSLGFDFLR</sequence>
<gene>
    <name evidence="1" type="ORF">DXX92_11395</name>
</gene>
<evidence type="ECO:0000313" key="2">
    <source>
        <dbReference type="Proteomes" id="UP000256999"/>
    </source>
</evidence>
<dbReference type="Proteomes" id="UP000256999">
    <property type="component" value="Unassembled WGS sequence"/>
</dbReference>
<proteinExistence type="predicted"/>